<evidence type="ECO:0000256" key="2">
    <source>
        <dbReference type="SAM" id="SignalP"/>
    </source>
</evidence>
<accession>A0A0K1Q6W5</accession>
<dbReference type="KEGG" id="llu:AKJ09_08122"/>
<feature type="chain" id="PRO_5005466966" description="Secreted protein" evidence="2">
    <location>
        <begin position="20"/>
        <end position="136"/>
    </location>
</feature>
<organism evidence="3 4">
    <name type="scientific">Labilithrix luteola</name>
    <dbReference type="NCBI Taxonomy" id="1391654"/>
    <lineage>
        <taxon>Bacteria</taxon>
        <taxon>Pseudomonadati</taxon>
        <taxon>Myxococcota</taxon>
        <taxon>Polyangia</taxon>
        <taxon>Polyangiales</taxon>
        <taxon>Labilitrichaceae</taxon>
        <taxon>Labilithrix</taxon>
    </lineage>
</organism>
<evidence type="ECO:0000256" key="1">
    <source>
        <dbReference type="SAM" id="MobiDB-lite"/>
    </source>
</evidence>
<keyword evidence="4" id="KW-1185">Reference proteome</keyword>
<feature type="region of interest" description="Disordered" evidence="1">
    <location>
        <begin position="27"/>
        <end position="67"/>
    </location>
</feature>
<dbReference type="EMBL" id="CP012333">
    <property type="protein sequence ID" value="AKV01459.1"/>
    <property type="molecule type" value="Genomic_DNA"/>
</dbReference>
<name>A0A0K1Q6W5_9BACT</name>
<dbReference type="STRING" id="1391654.AKJ09_08122"/>
<dbReference type="AlphaFoldDB" id="A0A0K1Q6W5"/>
<evidence type="ECO:0000313" key="4">
    <source>
        <dbReference type="Proteomes" id="UP000064967"/>
    </source>
</evidence>
<reference evidence="3 4" key="1">
    <citation type="submission" date="2015-08" db="EMBL/GenBank/DDBJ databases">
        <authorList>
            <person name="Babu N.S."/>
            <person name="Beckwith C.J."/>
            <person name="Beseler K.G."/>
            <person name="Brison A."/>
            <person name="Carone J.V."/>
            <person name="Caskin T.P."/>
            <person name="Diamond M."/>
            <person name="Durham M.E."/>
            <person name="Foxe J.M."/>
            <person name="Go M."/>
            <person name="Henderson B.A."/>
            <person name="Jones I.B."/>
            <person name="McGettigan J.A."/>
            <person name="Micheletti S.J."/>
            <person name="Nasrallah M.E."/>
            <person name="Ortiz D."/>
            <person name="Piller C.R."/>
            <person name="Privatt S.R."/>
            <person name="Schneider S.L."/>
            <person name="Sharp S."/>
            <person name="Smith T.C."/>
            <person name="Stanton J.D."/>
            <person name="Ullery H.E."/>
            <person name="Wilson R.J."/>
            <person name="Serrano M.G."/>
            <person name="Buck G."/>
            <person name="Lee V."/>
            <person name="Wang Y."/>
            <person name="Carvalho R."/>
            <person name="Voegtly L."/>
            <person name="Shi R."/>
            <person name="Duckworth R."/>
            <person name="Johnson A."/>
            <person name="Loviza R."/>
            <person name="Walstead R."/>
            <person name="Shah Z."/>
            <person name="Kiflezghi M."/>
            <person name="Wade K."/>
            <person name="Ball S.L."/>
            <person name="Bradley K.W."/>
            <person name="Asai D.J."/>
            <person name="Bowman C.A."/>
            <person name="Russell D.A."/>
            <person name="Pope W.H."/>
            <person name="Jacobs-Sera D."/>
            <person name="Hendrix R.W."/>
            <person name="Hatfull G.F."/>
        </authorList>
    </citation>
    <scope>NUCLEOTIDE SEQUENCE [LARGE SCALE GENOMIC DNA]</scope>
    <source>
        <strain evidence="3 4">DSM 27648</strain>
    </source>
</reference>
<keyword evidence="2" id="KW-0732">Signal</keyword>
<protein>
    <recommendedName>
        <fullName evidence="5">Secreted protein</fullName>
    </recommendedName>
</protein>
<feature type="signal peptide" evidence="2">
    <location>
        <begin position="1"/>
        <end position="19"/>
    </location>
</feature>
<feature type="compositionally biased region" description="Low complexity" evidence="1">
    <location>
        <begin position="27"/>
        <end position="38"/>
    </location>
</feature>
<dbReference type="RefSeq" id="WP_146652556.1">
    <property type="nucleotide sequence ID" value="NZ_CP012333.1"/>
</dbReference>
<evidence type="ECO:0008006" key="5">
    <source>
        <dbReference type="Google" id="ProtNLM"/>
    </source>
</evidence>
<evidence type="ECO:0000313" key="3">
    <source>
        <dbReference type="EMBL" id="AKV01459.1"/>
    </source>
</evidence>
<proteinExistence type="predicted"/>
<dbReference type="PROSITE" id="PS51257">
    <property type="entry name" value="PROKAR_LIPOPROTEIN"/>
    <property type="match status" value="1"/>
</dbReference>
<gene>
    <name evidence="3" type="ORF">AKJ09_08122</name>
</gene>
<dbReference type="Proteomes" id="UP000064967">
    <property type="component" value="Chromosome"/>
</dbReference>
<sequence>MRSHLIGVASLAFALASVACTVKTTGTGNPSTGTTDGGSKVDDDKPRTGKPSTGNETPPDEGGPGTGTVGCAGIIQCIANCGDNQSCTGHCGDDASQSGLQYIRALSDCLDANACNDDTCMQQHCQSELDACLADK</sequence>